<proteinExistence type="inferred from homology"/>
<dbReference type="InterPro" id="IPR015424">
    <property type="entry name" value="PyrdxlP-dep_Trfase"/>
</dbReference>
<name>A0A6N7IZB2_9FIRM</name>
<dbReference type="SMART" id="SM00345">
    <property type="entry name" value="HTH_GNTR"/>
    <property type="match status" value="1"/>
</dbReference>
<keyword evidence="7" id="KW-0808">Transferase</keyword>
<sequence length="363" mass="41204">MTRQPAYLKIYYKLKDQITGKAYRFGQKLPSKRQLADTEHLSVITISHAYDLLAEEGYVEARERSGYYVSYDDSDPFLSGNGNYEEDGSARETSGISPDSREIFAVPAVEHFPFLTYAKTVRKVLSDEGEKLFVKSENQGRLDLREAIASYLRRSRGMEVSPAQILLGSGAEYLYGIVVAMLGRDKVYGVEDPSYEMIEKVYVQNGVSVEKLKMEPDGIRSSALQETGAEILHVTPFHSYPSGATADATKRAEYINWAKHRNAFIVEDDYDSEFTVKTRREDTLFSMEPDRHVLYINTFSRTISHATRVGYLVLPNELSGELLSKVAFYSCTVPVLDQVVLRELLNSGEFERHINRVRRNLRG</sequence>
<dbReference type="SUPFAM" id="SSF46785">
    <property type="entry name" value="Winged helix' DNA-binding domain"/>
    <property type="match status" value="1"/>
</dbReference>
<dbReference type="InterPro" id="IPR004839">
    <property type="entry name" value="Aminotransferase_I/II_large"/>
</dbReference>
<evidence type="ECO:0000313" key="7">
    <source>
        <dbReference type="EMBL" id="MQN01270.1"/>
    </source>
</evidence>
<feature type="domain" description="HTH gntR-type" evidence="6">
    <location>
        <begin position="4"/>
        <end position="72"/>
    </location>
</feature>
<keyword evidence="8" id="KW-1185">Reference proteome</keyword>
<dbReference type="EMBL" id="VOGC01000004">
    <property type="protein sequence ID" value="MQN01270.1"/>
    <property type="molecule type" value="Genomic_DNA"/>
</dbReference>
<reference evidence="7" key="1">
    <citation type="journal article" date="2020" name="Appl. Environ. Microbiol.">
        <title>Medium-Chain Fatty Acid Synthesis by 'Candidatus Weimeria bifida' gen. nov., sp. nov., and 'Candidatus Pseudoramibacter fermentans' sp. nov.</title>
        <authorList>
            <person name="Scarborough M.J."/>
            <person name="Myers K.S."/>
            <person name="Donohue T.J."/>
            <person name="Noguera D.R."/>
        </authorList>
    </citation>
    <scope>NUCLEOTIDE SEQUENCE</scope>
    <source>
        <strain evidence="7">LCO1.1</strain>
    </source>
</reference>
<dbReference type="PROSITE" id="PS50949">
    <property type="entry name" value="HTH_GNTR"/>
    <property type="match status" value="1"/>
</dbReference>
<accession>A0A6N7IZB2</accession>
<evidence type="ECO:0000256" key="4">
    <source>
        <dbReference type="ARBA" id="ARBA00023125"/>
    </source>
</evidence>
<dbReference type="InterPro" id="IPR051446">
    <property type="entry name" value="HTH_trans_reg/aminotransferase"/>
</dbReference>
<dbReference type="InterPro" id="IPR036390">
    <property type="entry name" value="WH_DNA-bd_sf"/>
</dbReference>
<dbReference type="AlphaFoldDB" id="A0A6N7IZB2"/>
<dbReference type="InterPro" id="IPR000524">
    <property type="entry name" value="Tscrpt_reg_HTH_GntR"/>
</dbReference>
<comment type="similarity">
    <text evidence="1">In the C-terminal section; belongs to the class-I pyridoxal-phosphate-dependent aminotransferase family.</text>
</comment>
<keyword evidence="4" id="KW-0238">DNA-binding</keyword>
<dbReference type="CDD" id="cd07377">
    <property type="entry name" value="WHTH_GntR"/>
    <property type="match status" value="1"/>
</dbReference>
<dbReference type="InterPro" id="IPR015421">
    <property type="entry name" value="PyrdxlP-dep_Trfase_major"/>
</dbReference>
<dbReference type="SUPFAM" id="SSF53383">
    <property type="entry name" value="PLP-dependent transferases"/>
    <property type="match status" value="1"/>
</dbReference>
<keyword evidence="2" id="KW-0663">Pyridoxal phosphate</keyword>
<evidence type="ECO:0000256" key="5">
    <source>
        <dbReference type="ARBA" id="ARBA00023163"/>
    </source>
</evidence>
<dbReference type="GO" id="GO:0008483">
    <property type="term" value="F:transaminase activity"/>
    <property type="evidence" value="ECO:0007669"/>
    <property type="project" value="UniProtKB-KW"/>
</dbReference>
<evidence type="ECO:0000256" key="1">
    <source>
        <dbReference type="ARBA" id="ARBA00005384"/>
    </source>
</evidence>
<gene>
    <name evidence="7" type="ORF">FRC54_04900</name>
</gene>
<keyword evidence="5" id="KW-0804">Transcription</keyword>
<dbReference type="Proteomes" id="UP000460257">
    <property type="component" value="Unassembled WGS sequence"/>
</dbReference>
<organism evidence="7 8">
    <name type="scientific">Candidatus Weimeria bifida</name>
    <dbReference type="NCBI Taxonomy" id="2599074"/>
    <lineage>
        <taxon>Bacteria</taxon>
        <taxon>Bacillati</taxon>
        <taxon>Bacillota</taxon>
        <taxon>Clostridia</taxon>
        <taxon>Lachnospirales</taxon>
        <taxon>Lachnospiraceae</taxon>
        <taxon>Candidatus Weimeria</taxon>
    </lineage>
</organism>
<keyword evidence="7" id="KW-0032">Aminotransferase</keyword>
<dbReference type="Pfam" id="PF00392">
    <property type="entry name" value="GntR"/>
    <property type="match status" value="1"/>
</dbReference>
<dbReference type="Pfam" id="PF00155">
    <property type="entry name" value="Aminotran_1_2"/>
    <property type="match status" value="1"/>
</dbReference>
<dbReference type="GO" id="GO:0003700">
    <property type="term" value="F:DNA-binding transcription factor activity"/>
    <property type="evidence" value="ECO:0007669"/>
    <property type="project" value="InterPro"/>
</dbReference>
<evidence type="ECO:0000259" key="6">
    <source>
        <dbReference type="PROSITE" id="PS50949"/>
    </source>
</evidence>
<dbReference type="Gene3D" id="3.40.640.10">
    <property type="entry name" value="Type I PLP-dependent aspartate aminotransferase-like (Major domain)"/>
    <property type="match status" value="1"/>
</dbReference>
<keyword evidence="3" id="KW-0805">Transcription regulation</keyword>
<dbReference type="PANTHER" id="PTHR46577">
    <property type="entry name" value="HTH-TYPE TRANSCRIPTIONAL REGULATORY PROTEIN GABR"/>
    <property type="match status" value="1"/>
</dbReference>
<dbReference type="GO" id="GO:0030170">
    <property type="term" value="F:pyridoxal phosphate binding"/>
    <property type="evidence" value="ECO:0007669"/>
    <property type="project" value="InterPro"/>
</dbReference>
<comment type="caution">
    <text evidence="7">The sequence shown here is derived from an EMBL/GenBank/DDBJ whole genome shotgun (WGS) entry which is preliminary data.</text>
</comment>
<evidence type="ECO:0000256" key="3">
    <source>
        <dbReference type="ARBA" id="ARBA00023015"/>
    </source>
</evidence>
<protein>
    <submittedName>
        <fullName evidence="7">PLP-dependent aminotransferase family protein</fullName>
    </submittedName>
</protein>
<dbReference type="InterPro" id="IPR036388">
    <property type="entry name" value="WH-like_DNA-bd_sf"/>
</dbReference>
<evidence type="ECO:0000313" key="8">
    <source>
        <dbReference type="Proteomes" id="UP000460257"/>
    </source>
</evidence>
<dbReference type="PANTHER" id="PTHR46577:SF1">
    <property type="entry name" value="HTH-TYPE TRANSCRIPTIONAL REGULATORY PROTEIN GABR"/>
    <property type="match status" value="1"/>
</dbReference>
<evidence type="ECO:0000256" key="2">
    <source>
        <dbReference type="ARBA" id="ARBA00022898"/>
    </source>
</evidence>
<dbReference type="CDD" id="cd00609">
    <property type="entry name" value="AAT_like"/>
    <property type="match status" value="1"/>
</dbReference>
<dbReference type="Gene3D" id="1.10.10.10">
    <property type="entry name" value="Winged helix-like DNA-binding domain superfamily/Winged helix DNA-binding domain"/>
    <property type="match status" value="1"/>
</dbReference>
<dbReference type="GO" id="GO:0003677">
    <property type="term" value="F:DNA binding"/>
    <property type="evidence" value="ECO:0007669"/>
    <property type="project" value="UniProtKB-KW"/>
</dbReference>